<dbReference type="Pfam" id="PF01459">
    <property type="entry name" value="Porin_3"/>
    <property type="match status" value="1"/>
</dbReference>
<evidence type="ECO:0000313" key="2">
    <source>
        <dbReference type="EMBL" id="KAK4770511.1"/>
    </source>
</evidence>
<evidence type="ECO:0000256" key="1">
    <source>
        <dbReference type="ARBA" id="ARBA00009624"/>
    </source>
</evidence>
<evidence type="ECO:0000313" key="3">
    <source>
        <dbReference type="Proteomes" id="UP001345219"/>
    </source>
</evidence>
<organism evidence="2 3">
    <name type="scientific">Trapa incisa</name>
    <dbReference type="NCBI Taxonomy" id="236973"/>
    <lineage>
        <taxon>Eukaryota</taxon>
        <taxon>Viridiplantae</taxon>
        <taxon>Streptophyta</taxon>
        <taxon>Embryophyta</taxon>
        <taxon>Tracheophyta</taxon>
        <taxon>Spermatophyta</taxon>
        <taxon>Magnoliopsida</taxon>
        <taxon>eudicotyledons</taxon>
        <taxon>Gunneridae</taxon>
        <taxon>Pentapetalae</taxon>
        <taxon>rosids</taxon>
        <taxon>malvids</taxon>
        <taxon>Myrtales</taxon>
        <taxon>Lythraceae</taxon>
        <taxon>Trapa</taxon>
    </lineage>
</organism>
<dbReference type="GO" id="GO:0005741">
    <property type="term" value="C:mitochondrial outer membrane"/>
    <property type="evidence" value="ECO:0007669"/>
    <property type="project" value="InterPro"/>
</dbReference>
<comment type="caution">
    <text evidence="2">The sequence shown here is derived from an EMBL/GenBank/DDBJ whole genome shotgun (WGS) entry which is preliminary data.</text>
</comment>
<dbReference type="PANTHER" id="PTHR11743">
    <property type="entry name" value="VOLTAGE-DEPENDENT ANION-SELECTIVE CHANNEL"/>
    <property type="match status" value="1"/>
</dbReference>
<reference evidence="2 3" key="1">
    <citation type="journal article" date="2023" name="Hortic Res">
        <title>Pangenome of water caltrop reveals structural variations and asymmetric subgenome divergence after allopolyploidization.</title>
        <authorList>
            <person name="Zhang X."/>
            <person name="Chen Y."/>
            <person name="Wang L."/>
            <person name="Yuan Y."/>
            <person name="Fang M."/>
            <person name="Shi L."/>
            <person name="Lu R."/>
            <person name="Comes H.P."/>
            <person name="Ma Y."/>
            <person name="Chen Y."/>
            <person name="Huang G."/>
            <person name="Zhou Y."/>
            <person name="Zheng Z."/>
            <person name="Qiu Y."/>
        </authorList>
    </citation>
    <scope>NUCLEOTIDE SEQUENCE [LARGE SCALE GENOMIC DNA]</scope>
    <source>
        <tissue evidence="2">Roots</tissue>
    </source>
</reference>
<dbReference type="InterPro" id="IPR027246">
    <property type="entry name" value="Porin_Euk/Tom40"/>
</dbReference>
<keyword evidence="3" id="KW-1185">Reference proteome</keyword>
<dbReference type="InterPro" id="IPR001925">
    <property type="entry name" value="Porin_Euk"/>
</dbReference>
<sequence>MITDIFPSTKTVASLKLPDYDSGKLVTQYSHEHATFSTAVSANHSPVIDFSATIGTPGIAFGAESSYATESHKFLKYNAGTIADKGDSLRFHICTIWTSSTEELSLEKLAESFQPMRTHLLLAVPIWLILTHS</sequence>
<comment type="similarity">
    <text evidence="1">Belongs to the eukaryotic mitochondrial porin (TC 1.B.8.1) family.</text>
</comment>
<protein>
    <submittedName>
        <fullName evidence="2">Uncharacterized protein</fullName>
    </submittedName>
</protein>
<dbReference type="Gene3D" id="2.40.160.10">
    <property type="entry name" value="Porin"/>
    <property type="match status" value="1"/>
</dbReference>
<dbReference type="GO" id="GO:0008308">
    <property type="term" value="F:voltage-gated monoatomic anion channel activity"/>
    <property type="evidence" value="ECO:0007669"/>
    <property type="project" value="InterPro"/>
</dbReference>
<dbReference type="InterPro" id="IPR023614">
    <property type="entry name" value="Porin_dom_sf"/>
</dbReference>
<proteinExistence type="inferred from homology"/>
<dbReference type="Proteomes" id="UP001345219">
    <property type="component" value="Chromosome 24"/>
</dbReference>
<dbReference type="AlphaFoldDB" id="A0AAN7KWB2"/>
<gene>
    <name evidence="2" type="ORF">SAY87_031043</name>
</gene>
<name>A0AAN7KWB2_9MYRT</name>
<dbReference type="EMBL" id="JAXIOK010000005">
    <property type="protein sequence ID" value="KAK4770511.1"/>
    <property type="molecule type" value="Genomic_DNA"/>
</dbReference>
<dbReference type="PANTHER" id="PTHR11743:SF61">
    <property type="entry name" value="MITOCHONDRIAL OUTER MEMBRANE PROTEIN PORIN 2-LIKE"/>
    <property type="match status" value="1"/>
</dbReference>
<accession>A0AAN7KWB2</accession>